<evidence type="ECO:0000313" key="2">
    <source>
        <dbReference type="Proteomes" id="UP000252733"/>
    </source>
</evidence>
<keyword evidence="2" id="KW-1185">Reference proteome</keyword>
<name>A0A368UUD6_9BACT</name>
<accession>A0A368UUD6</accession>
<dbReference type="AlphaFoldDB" id="A0A368UUD6"/>
<reference evidence="1 2" key="1">
    <citation type="submission" date="2018-07" db="EMBL/GenBank/DDBJ databases">
        <title>Freshwater and sediment microbial communities from various areas in North America, analyzing microbe dynamics in response to fracking.</title>
        <authorList>
            <person name="Lamendella R."/>
        </authorList>
    </citation>
    <scope>NUCLEOTIDE SEQUENCE [LARGE SCALE GENOMIC DNA]</scope>
    <source>
        <strain evidence="1 2">160A</strain>
    </source>
</reference>
<organism evidence="1 2">
    <name type="scientific">Marinilabilia salmonicolor</name>
    <dbReference type="NCBI Taxonomy" id="989"/>
    <lineage>
        <taxon>Bacteria</taxon>
        <taxon>Pseudomonadati</taxon>
        <taxon>Bacteroidota</taxon>
        <taxon>Bacteroidia</taxon>
        <taxon>Marinilabiliales</taxon>
        <taxon>Marinilabiliaceae</taxon>
        <taxon>Marinilabilia</taxon>
    </lineage>
</organism>
<proteinExistence type="predicted"/>
<protein>
    <submittedName>
        <fullName evidence="1">Uncharacterized protein</fullName>
    </submittedName>
</protein>
<evidence type="ECO:0000313" key="1">
    <source>
        <dbReference type="EMBL" id="RCW32458.1"/>
    </source>
</evidence>
<dbReference type="EMBL" id="QPIZ01000015">
    <property type="protein sequence ID" value="RCW32458.1"/>
    <property type="molecule type" value="Genomic_DNA"/>
</dbReference>
<gene>
    <name evidence="1" type="ORF">DFO77_1153</name>
</gene>
<comment type="caution">
    <text evidence="1">The sequence shown here is derived from an EMBL/GenBank/DDBJ whole genome shotgun (WGS) entry which is preliminary data.</text>
</comment>
<sequence length="52" mass="5958">MLTCFNISRVTNTVNDVSKLMGIVDFDEHCFRSNLLRNIVYSGMNICRVMGE</sequence>
<dbReference type="Proteomes" id="UP000252733">
    <property type="component" value="Unassembled WGS sequence"/>
</dbReference>